<dbReference type="Pfam" id="PF02597">
    <property type="entry name" value="ThiS"/>
    <property type="match status" value="1"/>
</dbReference>
<evidence type="ECO:0000313" key="23">
    <source>
        <dbReference type="EMBL" id="SDC63054.1"/>
    </source>
</evidence>
<evidence type="ECO:0000313" key="24">
    <source>
        <dbReference type="Proteomes" id="UP000199387"/>
    </source>
</evidence>
<organism evidence="23 24">
    <name type="scientific">Melghirimyces thermohalophilus</name>
    <dbReference type="NCBI Taxonomy" id="1236220"/>
    <lineage>
        <taxon>Bacteria</taxon>
        <taxon>Bacillati</taxon>
        <taxon>Bacillota</taxon>
        <taxon>Bacilli</taxon>
        <taxon>Bacillales</taxon>
        <taxon>Thermoactinomycetaceae</taxon>
        <taxon>Melghirimyces</taxon>
    </lineage>
</organism>
<dbReference type="CDD" id="cd00754">
    <property type="entry name" value="Ubl_MoaD"/>
    <property type="match status" value="1"/>
</dbReference>
<evidence type="ECO:0000256" key="6">
    <source>
        <dbReference type="ARBA" id="ARBA00022741"/>
    </source>
</evidence>
<evidence type="ECO:0000256" key="5">
    <source>
        <dbReference type="ARBA" id="ARBA00022679"/>
    </source>
</evidence>
<evidence type="ECO:0000256" key="4">
    <source>
        <dbReference type="ARBA" id="ARBA00013858"/>
    </source>
</evidence>
<keyword evidence="5" id="KW-0808">Transferase</keyword>
<dbReference type="OrthoDB" id="9803224at2"/>
<comment type="catalytic activity">
    <reaction evidence="15">
        <text>2 [molybdopterin-synthase sulfur-carrier protein]-C-terminal-Gly-aminoethanethioate + cyclic pyranopterin phosphate + H2O = molybdopterin + 2 [molybdopterin-synthase sulfur-carrier protein]-C-terminal Gly-Gly + 2 H(+)</text>
        <dbReference type="Rhea" id="RHEA:26333"/>
        <dbReference type="Rhea" id="RHEA-COMP:12202"/>
        <dbReference type="Rhea" id="RHEA-COMP:19907"/>
        <dbReference type="ChEBI" id="CHEBI:15377"/>
        <dbReference type="ChEBI" id="CHEBI:15378"/>
        <dbReference type="ChEBI" id="CHEBI:58698"/>
        <dbReference type="ChEBI" id="CHEBI:59648"/>
        <dbReference type="ChEBI" id="CHEBI:90778"/>
        <dbReference type="ChEBI" id="CHEBI:232372"/>
        <dbReference type="EC" id="2.8.1.12"/>
    </reaction>
</comment>
<dbReference type="AlphaFoldDB" id="A0A1G6N6J6"/>
<comment type="similarity">
    <text evidence="2">Belongs to the MoaE family.</text>
</comment>
<dbReference type="Gene3D" id="3.90.1170.40">
    <property type="entry name" value="Molybdopterin biosynthesis MoaE subunit"/>
    <property type="match status" value="1"/>
</dbReference>
<sequence length="235" mass="26001">MQVHILLFAGVADAVGKSTVQLELREGATVDQLTHQLEQEYPDAAPLIRQCMVAINQEYALPQSAIQPGDEIALIPPVSGGEETSDPPVCFVTEEPLSADQLIRTVKNPYAGAVLTFAGTVREYTEGQRTVSLEYEAYAPMAIKKMEEIVREIQNRWPQVQVAMAHRTGHLAIGEISVLIAVASPHRAESFEAGRYGIERLKQIVPIWKKEIWEDGSMWKGPQTGPWDPRSSQNA</sequence>
<evidence type="ECO:0000256" key="19">
    <source>
        <dbReference type="ARBA" id="ARBA00076711"/>
    </source>
</evidence>
<keyword evidence="6" id="KW-0547">Nucleotide-binding</keyword>
<evidence type="ECO:0000256" key="16">
    <source>
        <dbReference type="ARBA" id="ARBA00054425"/>
    </source>
</evidence>
<dbReference type="RefSeq" id="WP_091570347.1">
    <property type="nucleotide sequence ID" value="NZ_FMZA01000012.1"/>
</dbReference>
<evidence type="ECO:0000256" key="21">
    <source>
        <dbReference type="ARBA" id="ARBA00078020"/>
    </source>
</evidence>
<evidence type="ECO:0000256" key="3">
    <source>
        <dbReference type="ARBA" id="ARBA00011950"/>
    </source>
</evidence>
<dbReference type="STRING" id="1236220.SAMN04488112_1126"/>
<evidence type="ECO:0000256" key="15">
    <source>
        <dbReference type="ARBA" id="ARBA00049878"/>
    </source>
</evidence>
<comment type="pathway">
    <text evidence="1">Cofactor biosynthesis; molybdopterin biosynthesis.</text>
</comment>
<comment type="subunit">
    <text evidence="10">Heterotetramer of 2 MoaD subunits and 2 MoaE subunits. Also stable as homodimer. The enzyme changes between these two forms during catalysis.</text>
</comment>
<evidence type="ECO:0000256" key="12">
    <source>
        <dbReference type="ARBA" id="ARBA00030407"/>
    </source>
</evidence>
<evidence type="ECO:0000256" key="18">
    <source>
        <dbReference type="ARBA" id="ARBA00075076"/>
    </source>
</evidence>
<dbReference type="GO" id="GO:0030366">
    <property type="term" value="F:molybdopterin synthase activity"/>
    <property type="evidence" value="ECO:0007669"/>
    <property type="project" value="UniProtKB-EC"/>
</dbReference>
<evidence type="ECO:0000256" key="2">
    <source>
        <dbReference type="ARBA" id="ARBA00005426"/>
    </source>
</evidence>
<evidence type="ECO:0000256" key="22">
    <source>
        <dbReference type="ARBA" id="ARBA00078992"/>
    </source>
</evidence>
<comment type="function">
    <text evidence="16">Involved in sulfur transfer in the conversion of molybdopterin precursor Z to molybdopterin.</text>
</comment>
<dbReference type="FunFam" id="3.10.20.30:FF:000010">
    <property type="entry name" value="Molybdopterin synthase sulfur carrier subunit"/>
    <property type="match status" value="1"/>
</dbReference>
<dbReference type="SUPFAM" id="SSF54285">
    <property type="entry name" value="MoaD/ThiS"/>
    <property type="match status" value="1"/>
</dbReference>
<evidence type="ECO:0000256" key="9">
    <source>
        <dbReference type="ARBA" id="ARBA00024247"/>
    </source>
</evidence>
<comment type="similarity">
    <text evidence="8">Belongs to the MoaD family.</text>
</comment>
<gene>
    <name evidence="23" type="ORF">SAMN04488112_1126</name>
</gene>
<dbReference type="CDD" id="cd00756">
    <property type="entry name" value="MoaE"/>
    <property type="match status" value="1"/>
</dbReference>
<evidence type="ECO:0000256" key="1">
    <source>
        <dbReference type="ARBA" id="ARBA00005046"/>
    </source>
</evidence>
<evidence type="ECO:0000256" key="11">
    <source>
        <dbReference type="ARBA" id="ARBA00029745"/>
    </source>
</evidence>
<dbReference type="NCBIfam" id="TIGR01682">
    <property type="entry name" value="moaD"/>
    <property type="match status" value="1"/>
</dbReference>
<evidence type="ECO:0000256" key="7">
    <source>
        <dbReference type="ARBA" id="ARBA00023150"/>
    </source>
</evidence>
<dbReference type="Gene3D" id="3.10.20.30">
    <property type="match status" value="1"/>
</dbReference>
<dbReference type="FunFam" id="3.90.1170.40:FF:000003">
    <property type="entry name" value="Molybdopterin converting factor subunit 2"/>
    <property type="match status" value="1"/>
</dbReference>
<protein>
    <recommendedName>
        <fullName evidence="4">Molybdopterin synthase catalytic subunit</fullName>
        <ecNumber evidence="3">2.8.1.12</ecNumber>
    </recommendedName>
    <alternativeName>
        <fullName evidence="21">MPT synthase subunit 1</fullName>
    </alternativeName>
    <alternativeName>
        <fullName evidence="13">MPT synthase subunit 2</fullName>
    </alternativeName>
    <alternativeName>
        <fullName evidence="18">Molybdenum cofactor biosynthesis protein D</fullName>
    </alternativeName>
    <alternativeName>
        <fullName evidence="11">Molybdenum cofactor biosynthesis protein E</fullName>
    </alternativeName>
    <alternativeName>
        <fullName evidence="9">Molybdopterin synthase sulfur carrier subunit</fullName>
    </alternativeName>
    <alternativeName>
        <fullName evidence="12">Molybdopterin-converting factor large subunit</fullName>
    </alternativeName>
    <alternativeName>
        <fullName evidence="20">Molybdopterin-converting factor small subunit</fullName>
    </alternativeName>
    <alternativeName>
        <fullName evidence="19">Molybdopterin-converting factor subunit 1</fullName>
    </alternativeName>
    <alternativeName>
        <fullName evidence="14">Molybdopterin-converting factor subunit 2</fullName>
    </alternativeName>
    <alternativeName>
        <fullName evidence="22">Sulfur carrier protein MoaD</fullName>
    </alternativeName>
</protein>
<dbReference type="GO" id="GO:0006777">
    <property type="term" value="P:Mo-molybdopterin cofactor biosynthetic process"/>
    <property type="evidence" value="ECO:0007669"/>
    <property type="project" value="UniProtKB-KW"/>
</dbReference>
<proteinExistence type="inferred from homology"/>
<keyword evidence="7" id="KW-0501">Molybdenum cofactor biosynthesis</keyword>
<evidence type="ECO:0000256" key="20">
    <source>
        <dbReference type="ARBA" id="ARBA00077809"/>
    </source>
</evidence>
<dbReference type="SUPFAM" id="SSF54690">
    <property type="entry name" value="Molybdopterin synthase subunit MoaE"/>
    <property type="match status" value="1"/>
</dbReference>
<dbReference type="InterPro" id="IPR003448">
    <property type="entry name" value="Mopterin_biosynth_MoaE"/>
</dbReference>
<reference evidence="23 24" key="1">
    <citation type="submission" date="2016-10" db="EMBL/GenBank/DDBJ databases">
        <authorList>
            <person name="de Groot N.N."/>
        </authorList>
    </citation>
    <scope>NUCLEOTIDE SEQUENCE [LARGE SCALE GENOMIC DNA]</scope>
    <source>
        <strain evidence="23 24">DSM 45514</strain>
    </source>
</reference>
<evidence type="ECO:0000256" key="17">
    <source>
        <dbReference type="ARBA" id="ARBA00063099"/>
    </source>
</evidence>
<dbReference type="InterPro" id="IPR012675">
    <property type="entry name" value="Beta-grasp_dom_sf"/>
</dbReference>
<dbReference type="GO" id="GO:0000166">
    <property type="term" value="F:nucleotide binding"/>
    <property type="evidence" value="ECO:0007669"/>
    <property type="project" value="UniProtKB-KW"/>
</dbReference>
<comment type="subunit">
    <text evidence="17">Heterotetramer of 2 MoaD subunits and 2 MoaE subunits. Forms a stable heterotetrameric complex of 2 MoaD and 2 MoeB during adenylation of MoaD by MoeB. During catalysis MoaD shuttles between the two heterotetrameric complexes.</text>
</comment>
<dbReference type="Pfam" id="PF02391">
    <property type="entry name" value="MoaE"/>
    <property type="match status" value="1"/>
</dbReference>
<dbReference type="Proteomes" id="UP000199387">
    <property type="component" value="Unassembled WGS sequence"/>
</dbReference>
<evidence type="ECO:0000256" key="13">
    <source>
        <dbReference type="ARBA" id="ARBA00030781"/>
    </source>
</evidence>
<keyword evidence="24" id="KW-1185">Reference proteome</keyword>
<dbReference type="InterPro" id="IPR003749">
    <property type="entry name" value="ThiS/MoaD-like"/>
</dbReference>
<dbReference type="EC" id="2.8.1.12" evidence="3"/>
<evidence type="ECO:0000256" key="10">
    <source>
        <dbReference type="ARBA" id="ARBA00026066"/>
    </source>
</evidence>
<evidence type="ECO:0000256" key="8">
    <source>
        <dbReference type="ARBA" id="ARBA00024200"/>
    </source>
</evidence>
<dbReference type="EMBL" id="FMZA01000012">
    <property type="protein sequence ID" value="SDC63054.1"/>
    <property type="molecule type" value="Genomic_DNA"/>
</dbReference>
<accession>A0A1G6N6J6</accession>
<dbReference type="InterPro" id="IPR016155">
    <property type="entry name" value="Mopterin_synth/thiamin_S_b"/>
</dbReference>
<evidence type="ECO:0000256" key="14">
    <source>
        <dbReference type="ARBA" id="ARBA00032474"/>
    </source>
</evidence>
<name>A0A1G6N6J6_9BACL</name>
<dbReference type="PANTHER" id="PTHR23404">
    <property type="entry name" value="MOLYBDOPTERIN SYNTHASE RELATED"/>
    <property type="match status" value="1"/>
</dbReference>
<dbReference type="InterPro" id="IPR036563">
    <property type="entry name" value="MoaE_sf"/>
</dbReference>